<dbReference type="AlphaFoldDB" id="A0A845QW78"/>
<gene>
    <name evidence="2" type="ORF">D3Z33_06545</name>
</gene>
<evidence type="ECO:0000313" key="2">
    <source>
        <dbReference type="EMBL" id="NBI06521.1"/>
    </source>
</evidence>
<proteinExistence type="predicted"/>
<dbReference type="PANTHER" id="PTHR43798">
    <property type="entry name" value="MONOACYLGLYCEROL LIPASE"/>
    <property type="match status" value="1"/>
</dbReference>
<dbReference type="InterPro" id="IPR050266">
    <property type="entry name" value="AB_hydrolase_sf"/>
</dbReference>
<dbReference type="PANTHER" id="PTHR43798:SF33">
    <property type="entry name" value="HYDROLASE, PUTATIVE (AFU_ORTHOLOGUE AFUA_2G14860)-RELATED"/>
    <property type="match status" value="1"/>
</dbReference>
<keyword evidence="2" id="KW-0378">Hydrolase</keyword>
<comment type="caution">
    <text evidence="2">The sequence shown here is derived from an EMBL/GenBank/DDBJ whole genome shotgun (WGS) entry which is preliminary data.</text>
</comment>
<dbReference type="GO" id="GO:0016020">
    <property type="term" value="C:membrane"/>
    <property type="evidence" value="ECO:0007669"/>
    <property type="project" value="TreeGrafter"/>
</dbReference>
<feature type="domain" description="AB hydrolase-1" evidence="1">
    <location>
        <begin position="4"/>
        <end position="198"/>
    </location>
</feature>
<dbReference type="GO" id="GO:0016787">
    <property type="term" value="F:hydrolase activity"/>
    <property type="evidence" value="ECO:0007669"/>
    <property type="project" value="UniProtKB-KW"/>
</dbReference>
<accession>A0A845QW78</accession>
<protein>
    <submittedName>
        <fullName evidence="2">Alpha/beta hydrolase</fullName>
    </submittedName>
</protein>
<keyword evidence="3" id="KW-1185">Reference proteome</keyword>
<dbReference type="EMBL" id="QXXA01000006">
    <property type="protein sequence ID" value="NBI06521.1"/>
    <property type="molecule type" value="Genomic_DNA"/>
</dbReference>
<dbReference type="SUPFAM" id="SSF53474">
    <property type="entry name" value="alpha/beta-Hydrolases"/>
    <property type="match status" value="1"/>
</dbReference>
<organism evidence="2 3">
    <name type="scientific">Senegalia massiliensis</name>
    <dbReference type="NCBI Taxonomy" id="1720316"/>
    <lineage>
        <taxon>Bacteria</taxon>
        <taxon>Bacillati</taxon>
        <taxon>Bacillota</taxon>
        <taxon>Clostridia</taxon>
        <taxon>Eubacteriales</taxon>
        <taxon>Clostridiaceae</taxon>
        <taxon>Senegalia</taxon>
    </lineage>
</organism>
<name>A0A845QW78_9CLOT</name>
<reference evidence="2 3" key="1">
    <citation type="submission" date="2018-08" db="EMBL/GenBank/DDBJ databases">
        <title>Murine metabolic-syndrome-specific gut microbial biobank.</title>
        <authorList>
            <person name="Liu C."/>
        </authorList>
    </citation>
    <scope>NUCLEOTIDE SEQUENCE [LARGE SCALE GENOMIC DNA]</scope>
    <source>
        <strain evidence="2 3">583</strain>
    </source>
</reference>
<dbReference type="Proteomes" id="UP000467132">
    <property type="component" value="Unassembled WGS sequence"/>
</dbReference>
<dbReference type="RefSeq" id="WP_160196996.1">
    <property type="nucleotide sequence ID" value="NZ_QXXA01000006.1"/>
</dbReference>
<dbReference type="OrthoDB" id="9775557at2"/>
<evidence type="ECO:0000259" key="1">
    <source>
        <dbReference type="Pfam" id="PF12697"/>
    </source>
</evidence>
<evidence type="ECO:0000313" key="3">
    <source>
        <dbReference type="Proteomes" id="UP000467132"/>
    </source>
</evidence>
<dbReference type="Gene3D" id="3.40.50.1820">
    <property type="entry name" value="alpha/beta hydrolase"/>
    <property type="match status" value="1"/>
</dbReference>
<dbReference type="InterPro" id="IPR029058">
    <property type="entry name" value="AB_hydrolase_fold"/>
</dbReference>
<dbReference type="InterPro" id="IPR000073">
    <property type="entry name" value="AB_hydrolase_1"/>
</dbReference>
<dbReference type="Pfam" id="PF12697">
    <property type="entry name" value="Abhydrolase_6"/>
    <property type="match status" value="1"/>
</dbReference>
<sequence length="207" mass="23347">MKYILIHGLGQDSSSWNKTISYMGVQENIICPDLSLFLRIGDITYSNLYQSFSQYCDNFSEPLNLCGLSLGGVLALNYAIDNPSKVNSLILIGTQYEMPKVLLKLQNIIFRFIPEKSFKGVGLRKKEFIELTNSMMDLNFSQNLKNISCPVLVICGEKDKANKKATKNIAENIIKSEIQFVKNAGHEVNTDSPKELAEIIKSFYCKQ</sequence>